<protein>
    <recommendedName>
        <fullName evidence="5">Coiled-coil domain-containing protein</fullName>
    </recommendedName>
</protein>
<feature type="compositionally biased region" description="Basic and acidic residues" evidence="1">
    <location>
        <begin position="180"/>
        <end position="203"/>
    </location>
</feature>
<evidence type="ECO:0000313" key="4">
    <source>
        <dbReference type="Proteomes" id="UP001378592"/>
    </source>
</evidence>
<dbReference type="InterPro" id="IPR026321">
    <property type="entry name" value="CC134"/>
</dbReference>
<keyword evidence="4" id="KW-1185">Reference proteome</keyword>
<comment type="caution">
    <text evidence="3">The sequence shown here is derived from an EMBL/GenBank/DDBJ whole genome shotgun (WGS) entry which is preliminary data.</text>
</comment>
<reference evidence="3 4" key="1">
    <citation type="submission" date="2024-03" db="EMBL/GenBank/DDBJ databases">
        <title>The genome assembly and annotation of the cricket Gryllus longicercus Weissman &amp; Gray.</title>
        <authorList>
            <person name="Szrajer S."/>
            <person name="Gray D."/>
            <person name="Ylla G."/>
        </authorList>
    </citation>
    <scope>NUCLEOTIDE SEQUENCE [LARGE SCALE GENOMIC DNA]</scope>
    <source>
        <strain evidence="3">DAG 2021-001</strain>
        <tissue evidence="3">Whole body minus gut</tissue>
    </source>
</reference>
<dbReference type="Proteomes" id="UP001378592">
    <property type="component" value="Unassembled WGS sequence"/>
</dbReference>
<feature type="compositionally biased region" description="Basic residues" evidence="1">
    <location>
        <begin position="204"/>
        <end position="216"/>
    </location>
</feature>
<feature type="chain" id="PRO_5042918747" description="Coiled-coil domain-containing protein" evidence="2">
    <location>
        <begin position="23"/>
        <end position="223"/>
    </location>
</feature>
<gene>
    <name evidence="3" type="ORF">R5R35_009629</name>
</gene>
<keyword evidence="2" id="KW-0732">Signal</keyword>
<evidence type="ECO:0000313" key="3">
    <source>
        <dbReference type="EMBL" id="KAK7789979.1"/>
    </source>
</evidence>
<evidence type="ECO:0000256" key="2">
    <source>
        <dbReference type="SAM" id="SignalP"/>
    </source>
</evidence>
<sequence length="223" mass="25608">MISMFYTVVALACIAFCIGIEADVNVAEKPQEEINKSEQLFRKLFKQRRAEQLDAVKGLVALSSYEKQYKMVNVILDKVFSVIQNSRVLLESSGYAAGISSFPRDETVLDALANILENTALFADIMLHLPDISQKVLAANYEWQVLFQWSISFANQTQLLDKQTVKLLHLANMELNATERDPDYENPYRKKEEKYQFQHEQKISSKKRKKVKKRGPRLSVGEL</sequence>
<proteinExistence type="predicted"/>
<dbReference type="Pfam" id="PF15002">
    <property type="entry name" value="ERK-JNK_inhib"/>
    <property type="match status" value="1"/>
</dbReference>
<name>A0AAN9YYT7_9ORTH</name>
<dbReference type="PANTHER" id="PTHR14735:SF1">
    <property type="entry name" value="COILED-COIL DOMAIN-CONTAINING PROTEIN 134"/>
    <property type="match status" value="1"/>
</dbReference>
<accession>A0AAN9YYT7</accession>
<feature type="signal peptide" evidence="2">
    <location>
        <begin position="1"/>
        <end position="22"/>
    </location>
</feature>
<evidence type="ECO:0008006" key="5">
    <source>
        <dbReference type="Google" id="ProtNLM"/>
    </source>
</evidence>
<organism evidence="3 4">
    <name type="scientific">Gryllus longicercus</name>
    <dbReference type="NCBI Taxonomy" id="2509291"/>
    <lineage>
        <taxon>Eukaryota</taxon>
        <taxon>Metazoa</taxon>
        <taxon>Ecdysozoa</taxon>
        <taxon>Arthropoda</taxon>
        <taxon>Hexapoda</taxon>
        <taxon>Insecta</taxon>
        <taxon>Pterygota</taxon>
        <taxon>Neoptera</taxon>
        <taxon>Polyneoptera</taxon>
        <taxon>Orthoptera</taxon>
        <taxon>Ensifera</taxon>
        <taxon>Gryllidea</taxon>
        <taxon>Grylloidea</taxon>
        <taxon>Gryllidae</taxon>
        <taxon>Gryllinae</taxon>
        <taxon>Gryllus</taxon>
    </lineage>
</organism>
<feature type="region of interest" description="Disordered" evidence="1">
    <location>
        <begin position="180"/>
        <end position="223"/>
    </location>
</feature>
<dbReference type="PANTHER" id="PTHR14735">
    <property type="entry name" value="COILED-COIL DOMAIN-CONTAINING PROTEIN 134"/>
    <property type="match status" value="1"/>
</dbReference>
<evidence type="ECO:0000256" key="1">
    <source>
        <dbReference type="SAM" id="MobiDB-lite"/>
    </source>
</evidence>
<dbReference type="AlphaFoldDB" id="A0AAN9YYT7"/>
<dbReference type="EMBL" id="JAZDUA010000679">
    <property type="protein sequence ID" value="KAK7789979.1"/>
    <property type="molecule type" value="Genomic_DNA"/>
</dbReference>